<dbReference type="RefSeq" id="WP_142528018.1">
    <property type="nucleotide sequence ID" value="NZ_CBCSJO010000001.1"/>
</dbReference>
<dbReference type="PROSITE" id="PS50850">
    <property type="entry name" value="MFS"/>
    <property type="match status" value="1"/>
</dbReference>
<dbReference type="PANTHER" id="PTHR42718">
    <property type="entry name" value="MAJOR FACILITATOR SUPERFAMILY MULTIDRUG TRANSPORTER MFSC"/>
    <property type="match status" value="1"/>
</dbReference>
<keyword evidence="5 7" id="KW-1133">Transmembrane helix</keyword>
<evidence type="ECO:0000256" key="7">
    <source>
        <dbReference type="SAM" id="Phobius"/>
    </source>
</evidence>
<dbReference type="InterPro" id="IPR011701">
    <property type="entry name" value="MFS"/>
</dbReference>
<evidence type="ECO:0000313" key="10">
    <source>
        <dbReference type="Proteomes" id="UP000320300"/>
    </source>
</evidence>
<feature type="transmembrane region" description="Helical" evidence="7">
    <location>
        <begin position="12"/>
        <end position="33"/>
    </location>
</feature>
<feature type="transmembrane region" description="Helical" evidence="7">
    <location>
        <begin position="45"/>
        <end position="65"/>
    </location>
</feature>
<feature type="transmembrane region" description="Helical" evidence="7">
    <location>
        <begin position="139"/>
        <end position="162"/>
    </location>
</feature>
<evidence type="ECO:0000256" key="2">
    <source>
        <dbReference type="ARBA" id="ARBA00022448"/>
    </source>
</evidence>
<feature type="transmembrane region" description="Helical" evidence="7">
    <location>
        <begin position="298"/>
        <end position="318"/>
    </location>
</feature>
<comment type="subcellular location">
    <subcellularLocation>
        <location evidence="1">Cell membrane</location>
        <topology evidence="1">Multi-pass membrane protein</topology>
    </subcellularLocation>
</comment>
<dbReference type="InterPro" id="IPR020846">
    <property type="entry name" value="MFS_dom"/>
</dbReference>
<evidence type="ECO:0000256" key="3">
    <source>
        <dbReference type="ARBA" id="ARBA00022475"/>
    </source>
</evidence>
<feature type="transmembrane region" description="Helical" evidence="7">
    <location>
        <begin position="168"/>
        <end position="186"/>
    </location>
</feature>
<dbReference type="OrthoDB" id="9807274at2"/>
<organism evidence="9 10">
    <name type="scientific">Pedobacter westerhofensis</name>
    <dbReference type="NCBI Taxonomy" id="425512"/>
    <lineage>
        <taxon>Bacteria</taxon>
        <taxon>Pseudomonadati</taxon>
        <taxon>Bacteroidota</taxon>
        <taxon>Sphingobacteriia</taxon>
        <taxon>Sphingobacteriales</taxon>
        <taxon>Sphingobacteriaceae</taxon>
        <taxon>Pedobacter</taxon>
    </lineage>
</organism>
<proteinExistence type="predicted"/>
<feature type="transmembrane region" description="Helical" evidence="7">
    <location>
        <begin position="223"/>
        <end position="245"/>
    </location>
</feature>
<feature type="transmembrane region" description="Helical" evidence="7">
    <location>
        <begin position="102"/>
        <end position="127"/>
    </location>
</feature>
<evidence type="ECO:0000256" key="5">
    <source>
        <dbReference type="ARBA" id="ARBA00022989"/>
    </source>
</evidence>
<dbReference type="GO" id="GO:0022857">
    <property type="term" value="F:transmembrane transporter activity"/>
    <property type="evidence" value="ECO:0007669"/>
    <property type="project" value="InterPro"/>
</dbReference>
<gene>
    <name evidence="9" type="ORF">SAMN06265348_104323</name>
</gene>
<evidence type="ECO:0000313" key="9">
    <source>
        <dbReference type="EMBL" id="SMO64613.1"/>
    </source>
</evidence>
<dbReference type="PANTHER" id="PTHR42718:SF46">
    <property type="entry name" value="BLR6921 PROTEIN"/>
    <property type="match status" value="1"/>
</dbReference>
<feature type="transmembrane region" description="Helical" evidence="7">
    <location>
        <begin position="354"/>
        <end position="381"/>
    </location>
</feature>
<dbReference type="InterPro" id="IPR036259">
    <property type="entry name" value="MFS_trans_sf"/>
</dbReference>
<feature type="domain" description="Major facilitator superfamily (MFS) profile" evidence="8">
    <location>
        <begin position="11"/>
        <end position="454"/>
    </location>
</feature>
<sequence length="464" mass="48536">MTTTLIHRRTALAIILTVQLMLAMDFLIVIVSLKNIQTDLRFTTTNLSWIPNAFALAFGGLLLLGGRLGDIMGQVKAFQVGLAIFVLASLSGGIAQSPSTLIIARIFQGIGSALAAPSVLALITILARNEDEKNRGLSLFVAVSSIGASLGLIIGGALTAFISWRWSLLINVPVGAIAFAAIAFLVPETAKVNGKIDLLGALTATAGSSALVFGFISGGEYGWLSLITAGSFISAAFLFILFIRIESKVTAPLLKLNILAPTTRRGGLFVMAVICGMHFATLFLILQYFQEVLGYNPLLAGVAYLPLTTIVFILSNFVPRLLSIFGSRTLLVTGSLLVAASLLGFSELSSTSNYSIGVLVPLVLHSIGIALVFSPGSIVILEGIKDEDAGIASGVLQISQQIGGAIGIAAVLSVYSANVKPHDFSSGLSTAFLTAAGIALIAALIATFTIPKKQVTLHYTSQKL</sequence>
<keyword evidence="2" id="KW-0813">Transport</keyword>
<keyword evidence="3" id="KW-1003">Cell membrane</keyword>
<keyword evidence="6 7" id="KW-0472">Membrane</keyword>
<dbReference type="CDD" id="cd17321">
    <property type="entry name" value="MFS_MMR_MDR_like"/>
    <property type="match status" value="1"/>
</dbReference>
<dbReference type="Gene3D" id="1.20.1720.10">
    <property type="entry name" value="Multidrug resistance protein D"/>
    <property type="match status" value="1"/>
</dbReference>
<dbReference type="Proteomes" id="UP000320300">
    <property type="component" value="Unassembled WGS sequence"/>
</dbReference>
<feature type="transmembrane region" description="Helical" evidence="7">
    <location>
        <begin position="198"/>
        <end position="217"/>
    </location>
</feature>
<keyword evidence="4 7" id="KW-0812">Transmembrane</keyword>
<evidence type="ECO:0000256" key="1">
    <source>
        <dbReference type="ARBA" id="ARBA00004651"/>
    </source>
</evidence>
<keyword evidence="10" id="KW-1185">Reference proteome</keyword>
<dbReference type="GO" id="GO:0005886">
    <property type="term" value="C:plasma membrane"/>
    <property type="evidence" value="ECO:0007669"/>
    <property type="project" value="UniProtKB-SubCell"/>
</dbReference>
<accession>A0A521CYV7</accession>
<name>A0A521CYV7_9SPHI</name>
<dbReference type="SUPFAM" id="SSF103473">
    <property type="entry name" value="MFS general substrate transporter"/>
    <property type="match status" value="2"/>
</dbReference>
<feature type="transmembrane region" description="Helical" evidence="7">
    <location>
        <begin position="77"/>
        <end position="96"/>
    </location>
</feature>
<feature type="transmembrane region" description="Helical" evidence="7">
    <location>
        <begin position="330"/>
        <end position="348"/>
    </location>
</feature>
<evidence type="ECO:0000256" key="4">
    <source>
        <dbReference type="ARBA" id="ARBA00022692"/>
    </source>
</evidence>
<evidence type="ECO:0000259" key="8">
    <source>
        <dbReference type="PROSITE" id="PS50850"/>
    </source>
</evidence>
<protein>
    <submittedName>
        <fullName evidence="9">Major Facilitator Superfamily protein</fullName>
    </submittedName>
</protein>
<dbReference type="Gene3D" id="1.20.1250.20">
    <property type="entry name" value="MFS general substrate transporter like domains"/>
    <property type="match status" value="1"/>
</dbReference>
<evidence type="ECO:0000256" key="6">
    <source>
        <dbReference type="ARBA" id="ARBA00023136"/>
    </source>
</evidence>
<reference evidence="9 10" key="1">
    <citation type="submission" date="2017-05" db="EMBL/GenBank/DDBJ databases">
        <authorList>
            <person name="Varghese N."/>
            <person name="Submissions S."/>
        </authorList>
    </citation>
    <scope>NUCLEOTIDE SEQUENCE [LARGE SCALE GENOMIC DNA]</scope>
    <source>
        <strain evidence="9 10">DSM 19036</strain>
    </source>
</reference>
<dbReference type="EMBL" id="FXTN01000004">
    <property type="protein sequence ID" value="SMO64613.1"/>
    <property type="molecule type" value="Genomic_DNA"/>
</dbReference>
<feature type="transmembrane region" description="Helical" evidence="7">
    <location>
        <begin position="431"/>
        <end position="450"/>
    </location>
</feature>
<dbReference type="AlphaFoldDB" id="A0A521CYV7"/>
<feature type="transmembrane region" description="Helical" evidence="7">
    <location>
        <begin position="402"/>
        <end position="419"/>
    </location>
</feature>
<feature type="transmembrane region" description="Helical" evidence="7">
    <location>
        <begin position="266"/>
        <end position="286"/>
    </location>
</feature>
<dbReference type="Pfam" id="PF07690">
    <property type="entry name" value="MFS_1"/>
    <property type="match status" value="1"/>
</dbReference>